<dbReference type="AlphaFoldDB" id="A0A6C0HVB2"/>
<proteinExistence type="predicted"/>
<dbReference type="GO" id="GO:0050661">
    <property type="term" value="F:NADP binding"/>
    <property type="evidence" value="ECO:0007669"/>
    <property type="project" value="InterPro"/>
</dbReference>
<dbReference type="SUPFAM" id="SSF53597">
    <property type="entry name" value="Dihydrofolate reductase-like"/>
    <property type="match status" value="1"/>
</dbReference>
<dbReference type="Gene3D" id="3.40.430.10">
    <property type="entry name" value="Dihydrofolate Reductase, subunit A"/>
    <property type="match status" value="1"/>
</dbReference>
<organism evidence="7">
    <name type="scientific">viral metagenome</name>
    <dbReference type="NCBI Taxonomy" id="1070528"/>
    <lineage>
        <taxon>unclassified sequences</taxon>
        <taxon>metagenomes</taxon>
        <taxon>organismal metagenomes</taxon>
    </lineage>
</organism>
<comment type="pathway">
    <text evidence="1">Cofactor biosynthesis; tetrahydrofolate biosynthesis; 5,6,7,8-tetrahydrofolate from 7,8-dihydrofolate: step 1/1.</text>
</comment>
<feature type="domain" description="DHFR" evidence="6">
    <location>
        <begin position="4"/>
        <end position="200"/>
    </location>
</feature>
<dbReference type="InterPro" id="IPR017925">
    <property type="entry name" value="DHFR_CS"/>
</dbReference>
<dbReference type="GO" id="GO:0006730">
    <property type="term" value="P:one-carbon metabolic process"/>
    <property type="evidence" value="ECO:0007669"/>
    <property type="project" value="UniProtKB-KW"/>
</dbReference>
<dbReference type="InterPro" id="IPR024072">
    <property type="entry name" value="DHFR-like_dom_sf"/>
</dbReference>
<dbReference type="GO" id="GO:0046654">
    <property type="term" value="P:tetrahydrofolate biosynthetic process"/>
    <property type="evidence" value="ECO:0007669"/>
    <property type="project" value="InterPro"/>
</dbReference>
<dbReference type="GO" id="GO:0046452">
    <property type="term" value="P:dihydrofolate metabolic process"/>
    <property type="evidence" value="ECO:0007669"/>
    <property type="project" value="TreeGrafter"/>
</dbReference>
<name>A0A6C0HVB2_9ZZZZ</name>
<keyword evidence="3" id="KW-0554">One-carbon metabolism</keyword>
<dbReference type="PROSITE" id="PS51330">
    <property type="entry name" value="DHFR_2"/>
    <property type="match status" value="1"/>
</dbReference>
<dbReference type="EMBL" id="MN740011">
    <property type="protein sequence ID" value="QHT83803.1"/>
    <property type="molecule type" value="Genomic_DNA"/>
</dbReference>
<sequence length="203" mass="23550">MSKGFTIIAGTTKENGIGLNGKLPWINSIDMKYFKNITTQCMDNRKRNAVIMGRQTFKSMDYRPLDNRLNICITSIEPFTAFSLFMGKNRPLLESHKSLDFSSYSINYSIIFLSSLEDALKYLYKSNDIENVFVIGGGKIYEEAIQRKDCYELLINEIDCNVECDTFFPEIDKRKYRLVSNNMIGEGVCNKRYMRCDYRSNTM</sequence>
<evidence type="ECO:0000313" key="7">
    <source>
        <dbReference type="EMBL" id="QHT83803.1"/>
    </source>
</evidence>
<dbReference type="GO" id="GO:0004146">
    <property type="term" value="F:dihydrofolate reductase activity"/>
    <property type="evidence" value="ECO:0007669"/>
    <property type="project" value="UniProtKB-EC"/>
</dbReference>
<keyword evidence="4" id="KW-0521">NADP</keyword>
<dbReference type="InterPro" id="IPR001796">
    <property type="entry name" value="DHFR_dom"/>
</dbReference>
<dbReference type="EC" id="1.5.1.3" evidence="2"/>
<reference evidence="7" key="1">
    <citation type="journal article" date="2020" name="Nature">
        <title>Giant virus diversity and host interactions through global metagenomics.</title>
        <authorList>
            <person name="Schulz F."/>
            <person name="Roux S."/>
            <person name="Paez-Espino D."/>
            <person name="Jungbluth S."/>
            <person name="Walsh D.A."/>
            <person name="Denef V.J."/>
            <person name="McMahon K.D."/>
            <person name="Konstantinidis K.T."/>
            <person name="Eloe-Fadrosh E.A."/>
            <person name="Kyrpides N.C."/>
            <person name="Woyke T."/>
        </authorList>
    </citation>
    <scope>NUCLEOTIDE SEQUENCE</scope>
    <source>
        <strain evidence="7">GVMAG-M-3300023184-168</strain>
    </source>
</reference>
<evidence type="ECO:0000256" key="1">
    <source>
        <dbReference type="ARBA" id="ARBA00004903"/>
    </source>
</evidence>
<dbReference type="Pfam" id="PF00186">
    <property type="entry name" value="DHFR_1"/>
    <property type="match status" value="2"/>
</dbReference>
<dbReference type="GO" id="GO:0046655">
    <property type="term" value="P:folic acid metabolic process"/>
    <property type="evidence" value="ECO:0007669"/>
    <property type="project" value="TreeGrafter"/>
</dbReference>
<evidence type="ECO:0000256" key="2">
    <source>
        <dbReference type="ARBA" id="ARBA00012856"/>
    </source>
</evidence>
<protein>
    <recommendedName>
        <fullName evidence="2">dihydrofolate reductase</fullName>
        <ecNumber evidence="2">1.5.1.3</ecNumber>
    </recommendedName>
</protein>
<accession>A0A6C0HVB2</accession>
<dbReference type="PANTHER" id="PTHR48069:SF3">
    <property type="entry name" value="DIHYDROFOLATE REDUCTASE"/>
    <property type="match status" value="1"/>
</dbReference>
<evidence type="ECO:0000259" key="6">
    <source>
        <dbReference type="PROSITE" id="PS51330"/>
    </source>
</evidence>
<evidence type="ECO:0000256" key="3">
    <source>
        <dbReference type="ARBA" id="ARBA00022563"/>
    </source>
</evidence>
<dbReference type="InterPro" id="IPR012259">
    <property type="entry name" value="DHFR"/>
</dbReference>
<dbReference type="PRINTS" id="PR00070">
    <property type="entry name" value="DHFR"/>
</dbReference>
<dbReference type="PROSITE" id="PS00075">
    <property type="entry name" value="DHFR_1"/>
    <property type="match status" value="1"/>
</dbReference>
<dbReference type="GO" id="GO:0005739">
    <property type="term" value="C:mitochondrion"/>
    <property type="evidence" value="ECO:0007669"/>
    <property type="project" value="TreeGrafter"/>
</dbReference>
<evidence type="ECO:0000256" key="4">
    <source>
        <dbReference type="ARBA" id="ARBA00022857"/>
    </source>
</evidence>
<keyword evidence="5" id="KW-0560">Oxidoreductase</keyword>
<dbReference type="PANTHER" id="PTHR48069">
    <property type="entry name" value="DIHYDROFOLATE REDUCTASE"/>
    <property type="match status" value="1"/>
</dbReference>
<dbReference type="CDD" id="cd00209">
    <property type="entry name" value="DHFR"/>
    <property type="match status" value="1"/>
</dbReference>
<evidence type="ECO:0000256" key="5">
    <source>
        <dbReference type="ARBA" id="ARBA00023002"/>
    </source>
</evidence>